<dbReference type="PROSITE" id="PS51257">
    <property type="entry name" value="PROKAR_LIPOPROTEIN"/>
    <property type="match status" value="1"/>
</dbReference>
<dbReference type="Proteomes" id="UP000532746">
    <property type="component" value="Unassembled WGS sequence"/>
</dbReference>
<evidence type="ECO:0008006" key="4">
    <source>
        <dbReference type="Google" id="ProtNLM"/>
    </source>
</evidence>
<feature type="signal peptide" evidence="1">
    <location>
        <begin position="1"/>
        <end position="19"/>
    </location>
</feature>
<gene>
    <name evidence="2" type="ORF">HNQ93_001859</name>
</gene>
<dbReference type="EMBL" id="JACHGG010000002">
    <property type="protein sequence ID" value="MBB6059013.1"/>
    <property type="molecule type" value="Genomic_DNA"/>
</dbReference>
<proteinExistence type="predicted"/>
<protein>
    <recommendedName>
        <fullName evidence="4">DUF4251 domain-containing protein</fullName>
    </recommendedName>
</protein>
<evidence type="ECO:0000256" key="1">
    <source>
        <dbReference type="SAM" id="SignalP"/>
    </source>
</evidence>
<accession>A0A7W9T1N0</accession>
<keyword evidence="1" id="KW-0732">Signal</keyword>
<evidence type="ECO:0000313" key="3">
    <source>
        <dbReference type="Proteomes" id="UP000532746"/>
    </source>
</evidence>
<sequence>MRRSFLTWLLVLTTTVLVAACCGSVACECNDTYADAVGLQFSLANSQDSLRGFFPSYIDTVYLVRNPRDTTQRPRADTVALTRSRAVVFTQPIIINNATPFGLVTGRKLNAYRYTLYLAKRRRATPTYTYKLDSIQLSTRYQGDGCCTCYQNSSKKVFVTNQKGVSQQFDLTDTGGNNELKTITMERF</sequence>
<dbReference type="AlphaFoldDB" id="A0A7W9T1N0"/>
<organism evidence="2 3">
    <name type="scientific">Hymenobacter luteus</name>
    <dbReference type="NCBI Taxonomy" id="1411122"/>
    <lineage>
        <taxon>Bacteria</taxon>
        <taxon>Pseudomonadati</taxon>
        <taxon>Bacteroidota</taxon>
        <taxon>Cytophagia</taxon>
        <taxon>Cytophagales</taxon>
        <taxon>Hymenobacteraceae</taxon>
        <taxon>Hymenobacter</taxon>
    </lineage>
</organism>
<dbReference type="RefSeq" id="WP_183402842.1">
    <property type="nucleotide sequence ID" value="NZ_JACHGG010000002.1"/>
</dbReference>
<comment type="caution">
    <text evidence="2">The sequence shown here is derived from an EMBL/GenBank/DDBJ whole genome shotgun (WGS) entry which is preliminary data.</text>
</comment>
<feature type="chain" id="PRO_5030627173" description="DUF4251 domain-containing protein" evidence="1">
    <location>
        <begin position="20"/>
        <end position="188"/>
    </location>
</feature>
<name>A0A7W9T1N0_9BACT</name>
<reference evidence="2 3" key="1">
    <citation type="submission" date="2020-08" db="EMBL/GenBank/DDBJ databases">
        <title>Genomic Encyclopedia of Type Strains, Phase IV (KMG-IV): sequencing the most valuable type-strain genomes for metagenomic binning, comparative biology and taxonomic classification.</title>
        <authorList>
            <person name="Goeker M."/>
        </authorList>
    </citation>
    <scope>NUCLEOTIDE SEQUENCE [LARGE SCALE GENOMIC DNA]</scope>
    <source>
        <strain evidence="2 3">DSM 26718</strain>
    </source>
</reference>
<keyword evidence="3" id="KW-1185">Reference proteome</keyword>
<evidence type="ECO:0000313" key="2">
    <source>
        <dbReference type="EMBL" id="MBB6059013.1"/>
    </source>
</evidence>